<organism evidence="3 4">
    <name type="scientific">Noviherbaspirillum denitrificans</name>
    <dbReference type="NCBI Taxonomy" id="1968433"/>
    <lineage>
        <taxon>Bacteria</taxon>
        <taxon>Pseudomonadati</taxon>
        <taxon>Pseudomonadota</taxon>
        <taxon>Betaproteobacteria</taxon>
        <taxon>Burkholderiales</taxon>
        <taxon>Oxalobacteraceae</taxon>
        <taxon>Noviherbaspirillum</taxon>
    </lineage>
</organism>
<reference evidence="3 4" key="1">
    <citation type="submission" date="2016-02" db="EMBL/GenBank/DDBJ databases">
        <authorList>
            <person name="Wen L."/>
            <person name="He K."/>
            <person name="Yang H."/>
        </authorList>
    </citation>
    <scope>NUCLEOTIDE SEQUENCE [LARGE SCALE GENOMIC DNA]</scope>
    <source>
        <strain evidence="3 4">TSA40</strain>
    </source>
</reference>
<sequence>MLARLFPENTRGRRDHRMRALAIAVAGTALLGFAIQLMPDNGVRQAPRKTAKQAQLSELAPSKADVRTVQETVPPEAPREEPEPRDPEAAQAQKAMKNAEAQIRAKKYDDAIRELHAAHATLKTNPKAYLLMGRALEGKKDFETARDFYGAAIDKDVLLADAYFGFATASEALGDLEAAVGGMRNYLHVQPNADFNKLKIAQARSAIWEWEAKLGRGDWGPTKGIPPGFTEAELKRDGRGVGIKMPIPGTKQPDGSMQYEIKHQDRFPMFKP</sequence>
<keyword evidence="2" id="KW-1133">Transmembrane helix</keyword>
<dbReference type="SUPFAM" id="SSF48452">
    <property type="entry name" value="TPR-like"/>
    <property type="match status" value="1"/>
</dbReference>
<dbReference type="Proteomes" id="UP000197535">
    <property type="component" value="Unassembled WGS sequence"/>
</dbReference>
<proteinExistence type="predicted"/>
<evidence type="ECO:0000256" key="2">
    <source>
        <dbReference type="SAM" id="Phobius"/>
    </source>
</evidence>
<keyword evidence="4" id="KW-1185">Reference proteome</keyword>
<dbReference type="Gene3D" id="1.25.40.10">
    <property type="entry name" value="Tetratricopeptide repeat domain"/>
    <property type="match status" value="1"/>
</dbReference>
<accession>A0A254TDT7</accession>
<evidence type="ECO:0000313" key="3">
    <source>
        <dbReference type="EMBL" id="OWW20819.1"/>
    </source>
</evidence>
<name>A0A254TDT7_9BURK</name>
<comment type="caution">
    <text evidence="3">The sequence shown here is derived from an EMBL/GenBank/DDBJ whole genome shotgun (WGS) entry which is preliminary data.</text>
</comment>
<dbReference type="Pfam" id="PF14559">
    <property type="entry name" value="TPR_19"/>
    <property type="match status" value="1"/>
</dbReference>
<dbReference type="InterPro" id="IPR011990">
    <property type="entry name" value="TPR-like_helical_dom_sf"/>
</dbReference>
<dbReference type="RefSeq" id="WP_170942127.1">
    <property type="nucleotide sequence ID" value="NZ_LSTO01000001.1"/>
</dbReference>
<feature type="region of interest" description="Disordered" evidence="1">
    <location>
        <begin position="53"/>
        <end position="100"/>
    </location>
</feature>
<dbReference type="EMBL" id="LSTO01000001">
    <property type="protein sequence ID" value="OWW20819.1"/>
    <property type="molecule type" value="Genomic_DNA"/>
</dbReference>
<dbReference type="AlphaFoldDB" id="A0A254TDT7"/>
<gene>
    <name evidence="3" type="ORF">AYR66_16430</name>
</gene>
<protein>
    <submittedName>
        <fullName evidence="3">Uncharacterized protein</fullName>
    </submittedName>
</protein>
<feature type="transmembrane region" description="Helical" evidence="2">
    <location>
        <begin position="20"/>
        <end position="38"/>
    </location>
</feature>
<evidence type="ECO:0000313" key="4">
    <source>
        <dbReference type="Proteomes" id="UP000197535"/>
    </source>
</evidence>
<evidence type="ECO:0000256" key="1">
    <source>
        <dbReference type="SAM" id="MobiDB-lite"/>
    </source>
</evidence>
<keyword evidence="2" id="KW-0812">Transmembrane</keyword>
<keyword evidence="2" id="KW-0472">Membrane</keyword>
<feature type="compositionally biased region" description="Basic and acidic residues" evidence="1">
    <location>
        <begin position="77"/>
        <end position="88"/>
    </location>
</feature>